<dbReference type="InterPro" id="IPR000672">
    <property type="entry name" value="THF_DH/CycHdrlase"/>
</dbReference>
<dbReference type="Pfam" id="PF00763">
    <property type="entry name" value="THF_DHG_CYH"/>
    <property type="match status" value="1"/>
</dbReference>
<name>A0ABP7KRY3_9GAMM</name>
<dbReference type="HAMAP" id="MF_01576">
    <property type="entry name" value="THF_DHG_CYH"/>
    <property type="match status" value="1"/>
</dbReference>
<comment type="caution">
    <text evidence="14">The sequence shown here is derived from an EMBL/GenBank/DDBJ whole genome shotgun (WGS) entry which is preliminary data.</text>
</comment>
<keyword evidence="5 11" id="KW-0378">Hydrolase</keyword>
<evidence type="ECO:0000256" key="7">
    <source>
        <dbReference type="ARBA" id="ARBA00023002"/>
    </source>
</evidence>
<organism evidence="14 15">
    <name type="scientific">Gibbsiella dentisursi</name>
    <dbReference type="NCBI Taxonomy" id="796890"/>
    <lineage>
        <taxon>Bacteria</taxon>
        <taxon>Pseudomonadati</taxon>
        <taxon>Pseudomonadota</taxon>
        <taxon>Gammaproteobacteria</taxon>
        <taxon>Enterobacterales</taxon>
        <taxon>Yersiniaceae</taxon>
        <taxon>Gibbsiella</taxon>
    </lineage>
</organism>
<evidence type="ECO:0000313" key="14">
    <source>
        <dbReference type="EMBL" id="GAA3885761.1"/>
    </source>
</evidence>
<sequence length="303" mass="31725">MSLLPSAQARAQIIDGKACAQALLNTVAKEVTVLREQGIHPALAVILVGDDPASAVYVRNKIRQAENAGITSHEYRFNTALPQAELLATIARLNQDPAVNGILVQLPLPPQINEHAVIRAISPLKDVDGFHHENVGGLVQGCEVLTPCTPLGCMRLLQAACPDLDGKHAVVIGRSNIVGKPMAALLLQAHCSVTVLHSRSANARQLASQADILVVAVGRANMVDAEWIKPGAVVIDVGINRWAPPEGGTRLVGDVDFASASRVAGAITPVPGGVGPMTIACLMQNTVTATRLQLQAALLPTVS</sequence>
<keyword evidence="2 11" id="KW-0554">One-carbon metabolism</keyword>
<proteinExistence type="inferred from homology"/>
<evidence type="ECO:0000256" key="2">
    <source>
        <dbReference type="ARBA" id="ARBA00022563"/>
    </source>
</evidence>
<dbReference type="SUPFAM" id="SSF51735">
    <property type="entry name" value="NAD(P)-binding Rossmann-fold domains"/>
    <property type="match status" value="1"/>
</dbReference>
<evidence type="ECO:0000256" key="11">
    <source>
        <dbReference type="HAMAP-Rule" id="MF_01576"/>
    </source>
</evidence>
<dbReference type="InterPro" id="IPR020630">
    <property type="entry name" value="THF_DH/CycHdrlase_cat_dom"/>
</dbReference>
<dbReference type="Gene3D" id="3.40.50.10860">
    <property type="entry name" value="Leucine Dehydrogenase, chain A, domain 1"/>
    <property type="match status" value="1"/>
</dbReference>
<gene>
    <name evidence="14" type="primary">folD_2</name>
    <name evidence="11" type="synonym">folD</name>
    <name evidence="14" type="ORF">GCM10022405_08870</name>
</gene>
<dbReference type="InterPro" id="IPR046346">
    <property type="entry name" value="Aminoacid_DH-like_N_sf"/>
</dbReference>
<comment type="catalytic activity">
    <reaction evidence="11">
        <text>(6R)-5,10-methylene-5,6,7,8-tetrahydrofolate + NADP(+) = (6R)-5,10-methenyltetrahydrofolate + NADPH</text>
        <dbReference type="Rhea" id="RHEA:22812"/>
        <dbReference type="ChEBI" id="CHEBI:15636"/>
        <dbReference type="ChEBI" id="CHEBI:57455"/>
        <dbReference type="ChEBI" id="CHEBI:57783"/>
        <dbReference type="ChEBI" id="CHEBI:58349"/>
        <dbReference type="EC" id="1.5.1.5"/>
    </reaction>
</comment>
<dbReference type="InterPro" id="IPR036291">
    <property type="entry name" value="NAD(P)-bd_dom_sf"/>
</dbReference>
<dbReference type="PRINTS" id="PR00085">
    <property type="entry name" value="THFDHDRGNASE"/>
</dbReference>
<accession>A0ABP7KRY3</accession>
<dbReference type="EC" id="1.5.1.5" evidence="11"/>
<keyword evidence="6 11" id="KW-0521">NADP</keyword>
<keyword evidence="3 11" id="KW-0028">Amino-acid biosynthesis</keyword>
<dbReference type="Pfam" id="PF02882">
    <property type="entry name" value="THF_DHG_CYH_C"/>
    <property type="match status" value="1"/>
</dbReference>
<feature type="binding site" evidence="11">
    <location>
        <position position="239"/>
    </location>
    <ligand>
        <name>NADP(+)</name>
        <dbReference type="ChEBI" id="CHEBI:58349"/>
    </ligand>
</feature>
<dbReference type="Gene3D" id="3.40.50.720">
    <property type="entry name" value="NAD(P)-binding Rossmann-like Domain"/>
    <property type="match status" value="1"/>
</dbReference>
<reference evidence="15" key="1">
    <citation type="journal article" date="2019" name="Int. J. Syst. Evol. Microbiol.">
        <title>The Global Catalogue of Microorganisms (GCM) 10K type strain sequencing project: providing services to taxonomists for standard genome sequencing and annotation.</title>
        <authorList>
            <consortium name="The Broad Institute Genomics Platform"/>
            <consortium name="The Broad Institute Genome Sequencing Center for Infectious Disease"/>
            <person name="Wu L."/>
            <person name="Ma J."/>
        </authorList>
    </citation>
    <scope>NUCLEOTIDE SEQUENCE [LARGE SCALE GENOMIC DNA]</scope>
    <source>
        <strain evidence="15">JCM 17201</strain>
    </source>
</reference>
<evidence type="ECO:0000313" key="15">
    <source>
        <dbReference type="Proteomes" id="UP001499994"/>
    </source>
</evidence>
<comment type="caution">
    <text evidence="11">Lacks conserved residue(s) required for the propagation of feature annotation.</text>
</comment>
<evidence type="ECO:0000256" key="3">
    <source>
        <dbReference type="ARBA" id="ARBA00022605"/>
    </source>
</evidence>
<dbReference type="EC" id="3.5.4.9" evidence="11"/>
<dbReference type="InterPro" id="IPR020631">
    <property type="entry name" value="THF_DH/CycHdrlase_NAD-bd_dom"/>
</dbReference>
<comment type="function">
    <text evidence="11">Catalyzes the oxidation of 5,10-methylenetetrahydrofolate to 5,10-methenyltetrahydrofolate and then the hydrolysis of 5,10-methenyltetrahydrofolate to 10-formyltetrahydrofolate.</text>
</comment>
<dbReference type="PROSITE" id="PS00766">
    <property type="entry name" value="THF_DHG_CYH_1"/>
    <property type="match status" value="1"/>
</dbReference>
<evidence type="ECO:0000259" key="13">
    <source>
        <dbReference type="Pfam" id="PF02882"/>
    </source>
</evidence>
<comment type="subunit">
    <text evidence="11">Homodimer.</text>
</comment>
<dbReference type="InterPro" id="IPR020867">
    <property type="entry name" value="THF_DH/CycHdrlase_CS"/>
</dbReference>
<dbReference type="RefSeq" id="WP_279028638.1">
    <property type="nucleotide sequence ID" value="NZ_BAABDG010000002.1"/>
</dbReference>
<evidence type="ECO:0000259" key="12">
    <source>
        <dbReference type="Pfam" id="PF00763"/>
    </source>
</evidence>
<keyword evidence="4 11" id="KW-0658">Purine biosynthesis</keyword>
<dbReference type="PANTHER" id="PTHR48099">
    <property type="entry name" value="C-1-TETRAHYDROFOLATE SYNTHASE, CYTOPLASMIC-RELATED"/>
    <property type="match status" value="1"/>
</dbReference>
<evidence type="ECO:0000256" key="9">
    <source>
        <dbReference type="ARBA" id="ARBA00023167"/>
    </source>
</evidence>
<dbReference type="Proteomes" id="UP001499994">
    <property type="component" value="Unassembled WGS sequence"/>
</dbReference>
<dbReference type="SUPFAM" id="SSF53223">
    <property type="entry name" value="Aminoacid dehydrogenase-like, N-terminal domain"/>
    <property type="match status" value="1"/>
</dbReference>
<feature type="domain" description="Tetrahydrofolate dehydrogenase/cyclohydrolase catalytic" evidence="12">
    <location>
        <begin position="14"/>
        <end position="128"/>
    </location>
</feature>
<evidence type="ECO:0000256" key="4">
    <source>
        <dbReference type="ARBA" id="ARBA00022755"/>
    </source>
</evidence>
<evidence type="ECO:0000256" key="5">
    <source>
        <dbReference type="ARBA" id="ARBA00022801"/>
    </source>
</evidence>
<dbReference type="PROSITE" id="PS00767">
    <property type="entry name" value="THF_DHG_CYH_2"/>
    <property type="match status" value="1"/>
</dbReference>
<dbReference type="NCBIfam" id="NF008058">
    <property type="entry name" value="PRK10792.1"/>
    <property type="match status" value="1"/>
</dbReference>
<dbReference type="EMBL" id="BAABDG010000002">
    <property type="protein sequence ID" value="GAA3885761.1"/>
    <property type="molecule type" value="Genomic_DNA"/>
</dbReference>
<keyword evidence="7 11" id="KW-0560">Oxidoreductase</keyword>
<dbReference type="PANTHER" id="PTHR48099:SF5">
    <property type="entry name" value="C-1-TETRAHYDROFOLATE SYNTHASE, CYTOPLASMIC"/>
    <property type="match status" value="1"/>
</dbReference>
<dbReference type="NCBIfam" id="NF010783">
    <property type="entry name" value="PRK14186.1"/>
    <property type="match status" value="1"/>
</dbReference>
<evidence type="ECO:0000256" key="8">
    <source>
        <dbReference type="ARBA" id="ARBA00023102"/>
    </source>
</evidence>
<feature type="binding site" evidence="11">
    <location>
        <begin position="173"/>
        <end position="175"/>
    </location>
    <ligand>
        <name>NADP(+)</name>
        <dbReference type="ChEBI" id="CHEBI:58349"/>
    </ligand>
</feature>
<dbReference type="CDD" id="cd01080">
    <property type="entry name" value="NAD_bind_m-THF_DH_Cyclohyd"/>
    <property type="match status" value="1"/>
</dbReference>
<evidence type="ECO:0000256" key="6">
    <source>
        <dbReference type="ARBA" id="ARBA00022857"/>
    </source>
</evidence>
<comment type="catalytic activity">
    <reaction evidence="11">
        <text>(6R)-5,10-methenyltetrahydrofolate + H2O = (6R)-10-formyltetrahydrofolate + H(+)</text>
        <dbReference type="Rhea" id="RHEA:23700"/>
        <dbReference type="ChEBI" id="CHEBI:15377"/>
        <dbReference type="ChEBI" id="CHEBI:15378"/>
        <dbReference type="ChEBI" id="CHEBI:57455"/>
        <dbReference type="ChEBI" id="CHEBI:195366"/>
        <dbReference type="EC" id="3.5.4.9"/>
    </reaction>
</comment>
<keyword evidence="15" id="KW-1185">Reference proteome</keyword>
<protein>
    <recommendedName>
        <fullName evidence="11">Bifunctional protein FolD</fullName>
    </recommendedName>
    <domain>
        <recommendedName>
            <fullName evidence="11">Methylenetetrahydrofolate dehydrogenase</fullName>
            <ecNumber evidence="11">1.5.1.5</ecNumber>
        </recommendedName>
    </domain>
    <domain>
        <recommendedName>
            <fullName evidence="11">Methenyltetrahydrofolate cyclohydrolase</fullName>
            <ecNumber evidence="11">3.5.4.9</ecNumber>
        </recommendedName>
    </domain>
</protein>
<keyword evidence="9 11" id="KW-0486">Methionine biosynthesis</keyword>
<keyword evidence="10 11" id="KW-0511">Multifunctional enzyme</keyword>
<evidence type="ECO:0000256" key="1">
    <source>
        <dbReference type="ARBA" id="ARBA00004777"/>
    </source>
</evidence>
<feature type="domain" description="Tetrahydrofolate dehydrogenase/cyclohydrolase NAD(P)-binding" evidence="13">
    <location>
        <begin position="147"/>
        <end position="291"/>
    </location>
</feature>
<evidence type="ECO:0000256" key="10">
    <source>
        <dbReference type="ARBA" id="ARBA00023268"/>
    </source>
</evidence>
<comment type="similarity">
    <text evidence="11">Belongs to the tetrahydrofolate dehydrogenase/cyclohydrolase family.</text>
</comment>
<dbReference type="NCBIfam" id="NF010785">
    <property type="entry name" value="PRK14188.1"/>
    <property type="match status" value="1"/>
</dbReference>
<keyword evidence="8 11" id="KW-0368">Histidine biosynthesis</keyword>
<comment type="pathway">
    <text evidence="1 11">One-carbon metabolism; tetrahydrofolate interconversion.</text>
</comment>